<evidence type="ECO:0000313" key="9">
    <source>
        <dbReference type="Proteomes" id="UP001142055"/>
    </source>
</evidence>
<gene>
    <name evidence="8" type="ORF">RDWZM_007232</name>
</gene>
<evidence type="ECO:0000313" key="8">
    <source>
        <dbReference type="EMBL" id="KAJ6221420.1"/>
    </source>
</evidence>
<evidence type="ECO:0000256" key="6">
    <source>
        <dbReference type="ARBA" id="ARBA00047619"/>
    </source>
</evidence>
<comment type="pathway">
    <text evidence="2">Lipid metabolism.</text>
</comment>
<dbReference type="SUPFAM" id="SSF53335">
    <property type="entry name" value="S-adenosyl-L-methionine-dependent methyltransferases"/>
    <property type="match status" value="1"/>
</dbReference>
<evidence type="ECO:0000256" key="3">
    <source>
        <dbReference type="ARBA" id="ARBA00022603"/>
    </source>
</evidence>
<evidence type="ECO:0000256" key="7">
    <source>
        <dbReference type="ARBA" id="ARBA00047841"/>
    </source>
</evidence>
<dbReference type="EC" id="2.1.1.103" evidence="5"/>
<dbReference type="PANTHER" id="PTHR44307">
    <property type="entry name" value="PHOSPHOETHANOLAMINE METHYLTRANSFERASE"/>
    <property type="match status" value="1"/>
</dbReference>
<keyword evidence="3" id="KW-0489">Methyltransferase</keyword>
<proteinExistence type="predicted"/>
<evidence type="ECO:0000256" key="2">
    <source>
        <dbReference type="ARBA" id="ARBA00005189"/>
    </source>
</evidence>
<dbReference type="GO" id="GO:0000234">
    <property type="term" value="F:phosphoethanolamine N-methyltransferase activity"/>
    <property type="evidence" value="ECO:0007669"/>
    <property type="project" value="UniProtKB-EC"/>
</dbReference>
<evidence type="ECO:0000256" key="4">
    <source>
        <dbReference type="ARBA" id="ARBA00022679"/>
    </source>
</evidence>
<reference evidence="8" key="1">
    <citation type="submission" date="2022-12" db="EMBL/GenBank/DDBJ databases">
        <title>Genome assemblies of Blomia tropicalis.</title>
        <authorList>
            <person name="Cui Y."/>
        </authorList>
    </citation>
    <scope>NUCLEOTIDE SEQUENCE</scope>
    <source>
        <tissue evidence="8">Adult mites</tissue>
    </source>
</reference>
<keyword evidence="4" id="KW-0808">Transferase</keyword>
<organism evidence="8 9">
    <name type="scientific">Blomia tropicalis</name>
    <name type="common">Mite</name>
    <dbReference type="NCBI Taxonomy" id="40697"/>
    <lineage>
        <taxon>Eukaryota</taxon>
        <taxon>Metazoa</taxon>
        <taxon>Ecdysozoa</taxon>
        <taxon>Arthropoda</taxon>
        <taxon>Chelicerata</taxon>
        <taxon>Arachnida</taxon>
        <taxon>Acari</taxon>
        <taxon>Acariformes</taxon>
        <taxon>Sarcoptiformes</taxon>
        <taxon>Astigmata</taxon>
        <taxon>Glycyphagoidea</taxon>
        <taxon>Echimyopodidae</taxon>
        <taxon>Blomia</taxon>
    </lineage>
</organism>
<dbReference type="Gene3D" id="3.40.50.150">
    <property type="entry name" value="Vaccinia Virus protein VP39"/>
    <property type="match status" value="1"/>
</dbReference>
<comment type="caution">
    <text evidence="8">The sequence shown here is derived from an EMBL/GenBank/DDBJ whole genome shotgun (WGS) entry which is preliminary data.</text>
</comment>
<dbReference type="EMBL" id="JAPWDV010000002">
    <property type="protein sequence ID" value="KAJ6221420.1"/>
    <property type="molecule type" value="Genomic_DNA"/>
</dbReference>
<dbReference type="Proteomes" id="UP001142055">
    <property type="component" value="Chromosome 2"/>
</dbReference>
<dbReference type="GO" id="GO:0032259">
    <property type="term" value="P:methylation"/>
    <property type="evidence" value="ECO:0007669"/>
    <property type="project" value="UniProtKB-KW"/>
</dbReference>
<keyword evidence="9" id="KW-1185">Reference proteome</keyword>
<dbReference type="CDD" id="cd02440">
    <property type="entry name" value="AdoMet_MTases"/>
    <property type="match status" value="1"/>
</dbReference>
<evidence type="ECO:0000256" key="5">
    <source>
        <dbReference type="ARBA" id="ARBA00035674"/>
    </source>
</evidence>
<comment type="catalytic activity">
    <reaction evidence="6">
        <text>N,N-dimethylethanolamine phosphate + S-adenosyl-L-methionine = phosphocholine + S-adenosyl-L-homocysteine + H(+)</text>
        <dbReference type="Rhea" id="RHEA:25325"/>
        <dbReference type="ChEBI" id="CHEBI:15378"/>
        <dbReference type="ChEBI" id="CHEBI:57856"/>
        <dbReference type="ChEBI" id="CHEBI:58641"/>
        <dbReference type="ChEBI" id="CHEBI:59789"/>
        <dbReference type="ChEBI" id="CHEBI:295975"/>
        <dbReference type="EC" id="2.1.1.103"/>
    </reaction>
    <physiologicalReaction direction="left-to-right" evidence="6">
        <dbReference type="Rhea" id="RHEA:25326"/>
    </physiologicalReaction>
</comment>
<evidence type="ECO:0000256" key="1">
    <source>
        <dbReference type="ARBA" id="ARBA00004969"/>
    </source>
</evidence>
<dbReference type="InterPro" id="IPR029063">
    <property type="entry name" value="SAM-dependent_MTases_sf"/>
</dbReference>
<comment type="catalytic activity">
    <reaction evidence="7">
        <text>N-methylethanolamine phosphate + S-adenosyl-L-methionine = N,N-dimethylethanolamine phosphate + S-adenosyl-L-homocysteine + H(+)</text>
        <dbReference type="Rhea" id="RHEA:25321"/>
        <dbReference type="ChEBI" id="CHEBI:15378"/>
        <dbReference type="ChEBI" id="CHEBI:57781"/>
        <dbReference type="ChEBI" id="CHEBI:57856"/>
        <dbReference type="ChEBI" id="CHEBI:58641"/>
        <dbReference type="ChEBI" id="CHEBI:59789"/>
        <dbReference type="EC" id="2.1.1.103"/>
    </reaction>
    <physiologicalReaction direction="left-to-right" evidence="7">
        <dbReference type="Rhea" id="RHEA:25322"/>
    </physiologicalReaction>
</comment>
<dbReference type="PANTHER" id="PTHR44307:SF2">
    <property type="entry name" value="PHOSPHOETHANOLAMINE METHYLTRANSFERASE ISOFORM X1"/>
    <property type="match status" value="1"/>
</dbReference>
<comment type="pathway">
    <text evidence="1">Phospholipid metabolism; phosphatidylcholine biosynthesis.</text>
</comment>
<dbReference type="AlphaFoldDB" id="A0A9Q0MCT1"/>
<accession>A0A9Q0MCT1</accession>
<name>A0A9Q0MCT1_BLOTA</name>
<sequence>MGSNAQDSTEYQKFLDQVQYTENGVKRYEWIFGAEYLSTGGLKTTQEIVPHLDLKPGQKVLDIGSGLGGHDFYMAEKYGVYIDAVDLSKNMMDLAVTYHKQKPHIKDQINFRLCDVTVTEFPENYYDVIYSRDALLHIKNKPHLFAQFFRWLKPGGRVVFTDYVRGNGELSSEFLEYMKQRDYTLYTRQEYLDLMNKSGFENVKVDDIKNKFVESLQRELKKLADGKEDFLSKFTQKDYNDLESGWLAKIKRADDNDQSWVLAVGYKPATQQ</sequence>
<protein>
    <recommendedName>
        <fullName evidence="5">phosphoethanolamine N-methyltransferase</fullName>
        <ecNumber evidence="5">2.1.1.103</ecNumber>
    </recommendedName>
</protein>
<dbReference type="OMA" id="WTRKIKD"/>
<dbReference type="Pfam" id="PF13489">
    <property type="entry name" value="Methyltransf_23"/>
    <property type="match status" value="1"/>
</dbReference>